<dbReference type="PANTHER" id="PTHR10666">
    <property type="entry name" value="UBIQUITIN"/>
    <property type="match status" value="1"/>
</dbReference>
<proteinExistence type="predicted"/>
<reference evidence="3 4" key="1">
    <citation type="journal article" date="2016" name="Mol. Biol. Evol.">
        <title>Comparative Genomics of Early-Diverging Mushroom-Forming Fungi Provides Insights into the Origins of Lignocellulose Decay Capabilities.</title>
        <authorList>
            <person name="Nagy L.G."/>
            <person name="Riley R."/>
            <person name="Tritt A."/>
            <person name="Adam C."/>
            <person name="Daum C."/>
            <person name="Floudas D."/>
            <person name="Sun H."/>
            <person name="Yadav J.S."/>
            <person name="Pangilinan J."/>
            <person name="Larsson K.H."/>
            <person name="Matsuura K."/>
            <person name="Barry K."/>
            <person name="Labutti K."/>
            <person name="Kuo R."/>
            <person name="Ohm R.A."/>
            <person name="Bhattacharya S.S."/>
            <person name="Shirouzu T."/>
            <person name="Yoshinaga Y."/>
            <person name="Martin F.M."/>
            <person name="Grigoriev I.V."/>
            <person name="Hibbett D.S."/>
        </authorList>
    </citation>
    <scope>NUCLEOTIDE SEQUENCE [LARGE SCALE GENOMIC DNA]</scope>
    <source>
        <strain evidence="3 4">CBS 109695</strain>
    </source>
</reference>
<feature type="region of interest" description="Disordered" evidence="1">
    <location>
        <begin position="58"/>
        <end position="95"/>
    </location>
</feature>
<protein>
    <recommendedName>
        <fullName evidence="2">Ubiquitin-like domain-containing protein</fullName>
    </recommendedName>
</protein>
<keyword evidence="4" id="KW-1185">Reference proteome</keyword>
<dbReference type="InterPro" id="IPR050158">
    <property type="entry name" value="Ubiquitin_ubiquitin-like"/>
</dbReference>
<name>A0A166AEA0_9AGAM</name>
<dbReference type="EMBL" id="KV417661">
    <property type="protein sequence ID" value="KZP11517.1"/>
    <property type="molecule type" value="Genomic_DNA"/>
</dbReference>
<dbReference type="InterPro" id="IPR000626">
    <property type="entry name" value="Ubiquitin-like_dom"/>
</dbReference>
<evidence type="ECO:0000259" key="2">
    <source>
        <dbReference type="Pfam" id="PF00240"/>
    </source>
</evidence>
<feature type="compositionally biased region" description="Low complexity" evidence="1">
    <location>
        <begin position="81"/>
        <end position="92"/>
    </location>
</feature>
<dbReference type="AlphaFoldDB" id="A0A166AEA0"/>
<dbReference type="InterPro" id="IPR029071">
    <property type="entry name" value="Ubiquitin-like_domsf"/>
</dbReference>
<dbReference type="Proteomes" id="UP000076532">
    <property type="component" value="Unassembled WGS sequence"/>
</dbReference>
<evidence type="ECO:0000256" key="1">
    <source>
        <dbReference type="SAM" id="MobiDB-lite"/>
    </source>
</evidence>
<evidence type="ECO:0000313" key="3">
    <source>
        <dbReference type="EMBL" id="KZP11517.1"/>
    </source>
</evidence>
<feature type="compositionally biased region" description="Basic residues" evidence="1">
    <location>
        <begin position="70"/>
        <end position="80"/>
    </location>
</feature>
<evidence type="ECO:0000313" key="4">
    <source>
        <dbReference type="Proteomes" id="UP000076532"/>
    </source>
</evidence>
<sequence>MLYMKNPPDQQHLIFAEKQLENQCTLSNIQKDSALHLVLRLCGGTQIFVKILTQQDGHAEVESSTPSTTSKRRSRTRRAFRPTNSTSSSPSSGLIAAAPSHIEVFVKALNGPDDRARD</sequence>
<organism evidence="3 4">
    <name type="scientific">Athelia psychrophila</name>
    <dbReference type="NCBI Taxonomy" id="1759441"/>
    <lineage>
        <taxon>Eukaryota</taxon>
        <taxon>Fungi</taxon>
        <taxon>Dikarya</taxon>
        <taxon>Basidiomycota</taxon>
        <taxon>Agaricomycotina</taxon>
        <taxon>Agaricomycetes</taxon>
        <taxon>Agaricomycetidae</taxon>
        <taxon>Atheliales</taxon>
        <taxon>Atheliaceae</taxon>
        <taxon>Athelia</taxon>
    </lineage>
</organism>
<dbReference type="Gene3D" id="3.10.20.90">
    <property type="entry name" value="Phosphatidylinositol 3-kinase Catalytic Subunit, Chain A, domain 1"/>
    <property type="match status" value="1"/>
</dbReference>
<dbReference type="OrthoDB" id="428577at2759"/>
<dbReference type="SUPFAM" id="SSF54236">
    <property type="entry name" value="Ubiquitin-like"/>
    <property type="match status" value="1"/>
</dbReference>
<gene>
    <name evidence="3" type="ORF">FIBSPDRAFT_962176</name>
</gene>
<dbReference type="Pfam" id="PF00240">
    <property type="entry name" value="ubiquitin"/>
    <property type="match status" value="1"/>
</dbReference>
<feature type="domain" description="Ubiquitin-like" evidence="2">
    <location>
        <begin position="6"/>
        <end position="41"/>
    </location>
</feature>
<dbReference type="STRING" id="436010.A0A166AEA0"/>
<accession>A0A166AEA0</accession>